<reference evidence="1 2" key="1">
    <citation type="journal article" date="2024" name="J Genomics">
        <title>Draft genome sequencing and assembly of Favolaschia claudopus CIRM-BRFM 2984 isolated from oak limbs.</title>
        <authorList>
            <person name="Navarro D."/>
            <person name="Drula E."/>
            <person name="Chaduli D."/>
            <person name="Cazenave R."/>
            <person name="Ahrendt S."/>
            <person name="Wang J."/>
            <person name="Lipzen A."/>
            <person name="Daum C."/>
            <person name="Barry K."/>
            <person name="Grigoriev I.V."/>
            <person name="Favel A."/>
            <person name="Rosso M.N."/>
            <person name="Martin F."/>
        </authorList>
    </citation>
    <scope>NUCLEOTIDE SEQUENCE [LARGE SCALE GENOMIC DNA]</scope>
    <source>
        <strain evidence="1 2">CIRM-BRFM 2984</strain>
    </source>
</reference>
<protein>
    <submittedName>
        <fullName evidence="1">Uncharacterized protein</fullName>
    </submittedName>
</protein>
<comment type="caution">
    <text evidence="1">The sequence shown here is derived from an EMBL/GenBank/DDBJ whole genome shotgun (WGS) entry which is preliminary data.</text>
</comment>
<organism evidence="1 2">
    <name type="scientific">Favolaschia claudopus</name>
    <dbReference type="NCBI Taxonomy" id="2862362"/>
    <lineage>
        <taxon>Eukaryota</taxon>
        <taxon>Fungi</taxon>
        <taxon>Dikarya</taxon>
        <taxon>Basidiomycota</taxon>
        <taxon>Agaricomycotina</taxon>
        <taxon>Agaricomycetes</taxon>
        <taxon>Agaricomycetidae</taxon>
        <taxon>Agaricales</taxon>
        <taxon>Marasmiineae</taxon>
        <taxon>Mycenaceae</taxon>
        <taxon>Favolaschia</taxon>
    </lineage>
</organism>
<accession>A0AAW0A692</accession>
<dbReference type="EMBL" id="JAWWNJ010000083">
    <property type="protein sequence ID" value="KAK7001397.1"/>
    <property type="molecule type" value="Genomic_DNA"/>
</dbReference>
<sequence>MFLICYRHPLSPSPTSFSFLSPPFPRSPFSLSTPPPAVLSPELYASERGFGRRQANPALRLTSTHQHLHPASLVTARAPRSGAHSVDYIDFVPASSQHIFTGDFAAGRQKSPAKLKPTRFLRASRALELVKDAPRSGARIFAGDFAAGRQKLPSILKAAPPPASPAVQLVDGAPRSGAYSFEYIEIVPASETSVIHGDFATSKQKPPLQTQSDVITSYVARRSGANALIYRSRASNLTQVEFPAFSGIRFFAVRRATLVKWTNQSLPAPRLPRFSKANIKIGNSRFRRPPTADFVREVVQFSDSSFRVPMNLNFNIVRFEA</sequence>
<dbReference type="AlphaFoldDB" id="A0AAW0A692"/>
<proteinExistence type="predicted"/>
<keyword evidence="2" id="KW-1185">Reference proteome</keyword>
<evidence type="ECO:0000313" key="2">
    <source>
        <dbReference type="Proteomes" id="UP001362999"/>
    </source>
</evidence>
<dbReference type="Proteomes" id="UP001362999">
    <property type="component" value="Unassembled WGS sequence"/>
</dbReference>
<name>A0AAW0A692_9AGAR</name>
<evidence type="ECO:0000313" key="1">
    <source>
        <dbReference type="EMBL" id="KAK7001397.1"/>
    </source>
</evidence>
<gene>
    <name evidence="1" type="ORF">R3P38DRAFT_3216972</name>
</gene>